<keyword evidence="3" id="KW-1133">Transmembrane helix</keyword>
<dbReference type="SUPFAM" id="SSF48403">
    <property type="entry name" value="Ankyrin repeat"/>
    <property type="match status" value="2"/>
</dbReference>
<feature type="domain" description="Nephrocystin 3-like N-terminal" evidence="4">
    <location>
        <begin position="327"/>
        <end position="493"/>
    </location>
</feature>
<dbReference type="InterPro" id="IPR036770">
    <property type="entry name" value="Ankyrin_rpt-contain_sf"/>
</dbReference>
<evidence type="ECO:0000256" key="3">
    <source>
        <dbReference type="SAM" id="Phobius"/>
    </source>
</evidence>
<evidence type="ECO:0000259" key="4">
    <source>
        <dbReference type="Pfam" id="PF24883"/>
    </source>
</evidence>
<keyword evidence="6" id="KW-1185">Reference proteome</keyword>
<dbReference type="Pfam" id="PF12796">
    <property type="entry name" value="Ank_2"/>
    <property type="match status" value="2"/>
</dbReference>
<organism evidence="5 6">
    <name type="scientific">Mytilus coruscus</name>
    <name type="common">Sea mussel</name>
    <dbReference type="NCBI Taxonomy" id="42192"/>
    <lineage>
        <taxon>Eukaryota</taxon>
        <taxon>Metazoa</taxon>
        <taxon>Spiralia</taxon>
        <taxon>Lophotrochozoa</taxon>
        <taxon>Mollusca</taxon>
        <taxon>Bivalvia</taxon>
        <taxon>Autobranchia</taxon>
        <taxon>Pteriomorphia</taxon>
        <taxon>Mytilida</taxon>
        <taxon>Mytiloidea</taxon>
        <taxon>Mytilidae</taxon>
        <taxon>Mytilinae</taxon>
        <taxon>Mytilus</taxon>
    </lineage>
</organism>
<evidence type="ECO:0000256" key="2">
    <source>
        <dbReference type="ARBA" id="ARBA00023043"/>
    </source>
</evidence>
<dbReference type="Pfam" id="PF24883">
    <property type="entry name" value="NPHP3_N"/>
    <property type="match status" value="1"/>
</dbReference>
<evidence type="ECO:0000313" key="6">
    <source>
        <dbReference type="Proteomes" id="UP000507470"/>
    </source>
</evidence>
<keyword evidence="2" id="KW-0040">ANK repeat</keyword>
<evidence type="ECO:0000256" key="1">
    <source>
        <dbReference type="ARBA" id="ARBA00022737"/>
    </source>
</evidence>
<accession>A0A6J8BWY0</accession>
<dbReference type="PANTHER" id="PTHR24198">
    <property type="entry name" value="ANKYRIN REPEAT AND PROTEIN KINASE DOMAIN-CONTAINING PROTEIN"/>
    <property type="match status" value="1"/>
</dbReference>
<dbReference type="PANTHER" id="PTHR24198:SF165">
    <property type="entry name" value="ANKYRIN REPEAT-CONTAINING PROTEIN-RELATED"/>
    <property type="match status" value="1"/>
</dbReference>
<keyword evidence="3" id="KW-0812">Transmembrane</keyword>
<dbReference type="Gene3D" id="3.40.50.300">
    <property type="entry name" value="P-loop containing nucleotide triphosphate hydrolases"/>
    <property type="match status" value="1"/>
</dbReference>
<dbReference type="SMART" id="SM00248">
    <property type="entry name" value="ANK"/>
    <property type="match status" value="9"/>
</dbReference>
<protein>
    <submittedName>
        <fullName evidence="5">ANKRD50</fullName>
    </submittedName>
</protein>
<dbReference type="OrthoDB" id="5989012at2759"/>
<name>A0A6J8BWY0_MYTCO</name>
<feature type="transmembrane region" description="Helical" evidence="3">
    <location>
        <begin position="263"/>
        <end position="285"/>
    </location>
</feature>
<dbReference type="InterPro" id="IPR002110">
    <property type="entry name" value="Ankyrin_rpt"/>
</dbReference>
<keyword evidence="3" id="KW-0472">Membrane</keyword>
<dbReference type="Proteomes" id="UP000507470">
    <property type="component" value="Unassembled WGS sequence"/>
</dbReference>
<reference evidence="5 6" key="1">
    <citation type="submission" date="2020-06" db="EMBL/GenBank/DDBJ databases">
        <authorList>
            <person name="Li R."/>
            <person name="Bekaert M."/>
        </authorList>
    </citation>
    <scope>NUCLEOTIDE SEQUENCE [LARGE SCALE GENOMIC DNA]</scope>
    <source>
        <strain evidence="6">wild</strain>
    </source>
</reference>
<keyword evidence="1" id="KW-0677">Repeat</keyword>
<proteinExistence type="predicted"/>
<dbReference type="EMBL" id="CACVKT020003997">
    <property type="protein sequence ID" value="CAC5387350.1"/>
    <property type="molecule type" value="Genomic_DNA"/>
</dbReference>
<dbReference type="InterPro" id="IPR027897">
    <property type="entry name" value="DUF4559"/>
</dbReference>
<dbReference type="InterPro" id="IPR056884">
    <property type="entry name" value="NPHP3-like_N"/>
</dbReference>
<gene>
    <name evidence="5" type="ORF">MCOR_22696</name>
</gene>
<dbReference type="SUPFAM" id="SSF52540">
    <property type="entry name" value="P-loop containing nucleoside triphosphate hydrolases"/>
    <property type="match status" value="1"/>
</dbReference>
<dbReference type="InterPro" id="IPR027417">
    <property type="entry name" value="P-loop_NTPase"/>
</dbReference>
<dbReference type="GO" id="GO:0005737">
    <property type="term" value="C:cytoplasm"/>
    <property type="evidence" value="ECO:0007669"/>
    <property type="project" value="TreeGrafter"/>
</dbReference>
<dbReference type="Gene3D" id="1.25.40.20">
    <property type="entry name" value="Ankyrin repeat-containing domain"/>
    <property type="match status" value="4"/>
</dbReference>
<evidence type="ECO:0000313" key="5">
    <source>
        <dbReference type="EMBL" id="CAC5387350.1"/>
    </source>
</evidence>
<sequence length="1855" mass="215915">MTKKINSEHLENFKSVAVALKFTVDGLQDFVHGHLRSLHQNIYRKCSVGQCKVNCSRRYGNEFSRWCNTCRTWKKELHQFNRYRKHWDKIKWSKLDTMDFPFSYEEVAKVFVQDFSHVRQGVLKDLSAVMSLFRNLKIFSCIINDILLADIQRLRNIYFAHNYDVALHDVEKSQCFNCFIALLKIQDIECTQSSKAALNLLEEMKTSRTIPERILRKPDVQYTIAVIQNVECGETFDNSMANVRPFEYLDNKQVFIRNHKAHILRVVLLLTTIAFGTCIMLYGLLSKNEVPNIGCISVRFDEYWKSDLDFDSYVQEKSTEGIIERPWIFHKIQTHKDRERKGILISADMGFGKSTLVSNIVCADPKSIWYSLRQQTLVYHMCRYDLILSTKPEVFVRNLAGAIVKTNPEIGNAILSDDMALDFLYGKCSIDPVACLEFSVLNKLNQISNDRKQLIIIDAIDECETSGGTDLVGLLYKKISFFPDNFQFLITSRNIERLLYKLKELEHIDLQVYEQHNLQDIRLYLQNANKMTNEEIVKLTELSGRNFLQVKLYLHYCKDLTIDSCDSIPESLEKIYMLNFERVFGEKGGLFEEFISVFEVLCSLQNQIDENKLFEVAGLQSKEIKRKASRILGNELRHFIKISNGYISFQHKSISDFLTDTSRKHLNFYVDSQNGHKRFANYLLNGLNVSKPDNLVETVYHAAMAREPEYENILLEFVRKLKNESIISNFTYLNLAAKEVNCYKTLELFIKLVIPNVLHISDQKWTLNHTRIKNELSEAAFIAAQYGNEKSLLALLDHGSDIMFTRHSYSPLFIMDESKRTMCQFELFCGYNMLHIAAQRGYIKIVKELLHRNMTLLYQYNTMQMNAFHLAAENGHVHVLRVFLNINSSLADSHSLYLASKFGHTKVVVLLLNYVEENCLPCTVNISGRPSIQTGEEQEDGIITVTFAVSMSENPVLSFIEDFRFITCDTSINAAVINGHIEIVRILVEKSARTVNCSIYDGSIPLFTAVKYNRNEIFKLLYDVSDISHKCKGIHIDQSKLRGSEKQTLYSMKCPDHAGLEHLLAIYDNLQLIEYVFKKGHRNWESTDKEGCTPLHHAFCHGSYKFVNFFIFEKRLPSNLLARSVNGSTPFHSAAACQSFILHQYIQKLNETMLPTIPDVVDNQGLSILQYGLNKSISADDLIRINKVGKDDFTFSLFLVVTSSNHNFLHTDKQKNNFLHYASKAGNNWAFALICDLDMFKDKLHLLLNQRNQHNRTPLEVAFDSLPRRKSFEAIRIPDNCSLTDVFFVKCKANFSVLLSPHEYFILTVFQYFYKKENVSEIKISELLEISISKSRIYPILIMKVYAEREFQYILEKSFEIPFLLSKSNSQYITELLLNAENALRCDGKKSALHEIVHNDRNIQWTFHSLSFLHPIFKKYSVKFLDECFDDRGYNLLHRSIIGAHWNTILYFIDQGMNIWQPSKNNQTSLEISIYNSPYTDNGAIPTYYTRGSRFHSIQYVSSNDNKGVRVDSSGLISFDETASFLLNNMIQTNENKRQFIRSQLCDSKNKHFGLIHIAAAKGLLTFLKSARGIYGLEYLRCEDKFGVTPMYIAHIYNQTKIVRWMRKLKLHMKRPKNSSENILLFNIIDNYKSLDEYDWTCLLRYRSKYAVLIRNQILKCTFKTTHSYIHHSWPFKNKTYLKFQSLCSIIGNAVETSPKTDMDILHFSNYNEMDNMPSKLKNLIQKLRLMLSIVQRCVKMFQKNAYYMMRKFMLFGADDKEFYYRRLLSSVKRKSSALGKNTELNVSKLLYEVYDTNYRHFSRLKMRSELHSFWLKRNQIQSTGDLQMFFKYQTKYFETFNDILLASKKCLQKD</sequence>
<dbReference type="Pfam" id="PF15112">
    <property type="entry name" value="DUF4559"/>
    <property type="match status" value="1"/>
</dbReference>